<comment type="caution">
    <text evidence="5">The sequence shown here is derived from an EMBL/GenBank/DDBJ whole genome shotgun (WGS) entry which is preliminary data.</text>
</comment>
<proteinExistence type="predicted"/>
<dbReference type="InterPro" id="IPR024516">
    <property type="entry name" value="Mce_C"/>
</dbReference>
<evidence type="ECO:0000313" key="6">
    <source>
        <dbReference type="Proteomes" id="UP000315677"/>
    </source>
</evidence>
<dbReference type="NCBIfam" id="TIGR00996">
    <property type="entry name" value="Mtu_fam_mce"/>
    <property type="match status" value="1"/>
</dbReference>
<feature type="compositionally biased region" description="Low complexity" evidence="1">
    <location>
        <begin position="391"/>
        <end position="421"/>
    </location>
</feature>
<dbReference type="GO" id="GO:0005576">
    <property type="term" value="C:extracellular region"/>
    <property type="evidence" value="ECO:0007669"/>
    <property type="project" value="TreeGrafter"/>
</dbReference>
<reference evidence="5 6" key="1">
    <citation type="submission" date="2019-06" db="EMBL/GenBank/DDBJ databases">
        <title>Sequencing the genomes of 1000 actinobacteria strains.</title>
        <authorList>
            <person name="Klenk H.-P."/>
        </authorList>
    </citation>
    <scope>NUCLEOTIDE SEQUENCE [LARGE SCALE GENOMIC DNA]</scope>
    <source>
        <strain evidence="5 6">DSM 45301</strain>
    </source>
</reference>
<evidence type="ECO:0000313" key="5">
    <source>
        <dbReference type="EMBL" id="TQM15448.1"/>
    </source>
</evidence>
<dbReference type="OrthoDB" id="4516955at2"/>
<dbReference type="InterPro" id="IPR003399">
    <property type="entry name" value="Mce/MlaD"/>
</dbReference>
<feature type="compositionally biased region" description="Gly residues" evidence="1">
    <location>
        <begin position="462"/>
        <end position="471"/>
    </location>
</feature>
<dbReference type="AlphaFoldDB" id="A0A543E1I7"/>
<dbReference type="InterPro" id="IPR052336">
    <property type="entry name" value="MlaD_Phospholipid_Transporter"/>
</dbReference>
<name>A0A543E1I7_9PSEU</name>
<dbReference type="InterPro" id="IPR005693">
    <property type="entry name" value="Mce"/>
</dbReference>
<keyword evidence="2" id="KW-0472">Membrane</keyword>
<evidence type="ECO:0000259" key="3">
    <source>
        <dbReference type="Pfam" id="PF02470"/>
    </source>
</evidence>
<keyword evidence="2" id="KW-1133">Transmembrane helix</keyword>
<dbReference type="PANTHER" id="PTHR33371">
    <property type="entry name" value="INTERMEMBRANE PHOSPHOLIPID TRANSPORT SYSTEM BINDING PROTEIN MLAD-RELATED"/>
    <property type="match status" value="1"/>
</dbReference>
<evidence type="ECO:0000259" key="4">
    <source>
        <dbReference type="Pfam" id="PF11887"/>
    </source>
</evidence>
<feature type="compositionally biased region" description="Basic and acidic residues" evidence="1">
    <location>
        <begin position="446"/>
        <end position="461"/>
    </location>
</feature>
<feature type="domain" description="Mammalian cell entry C-terminal" evidence="4">
    <location>
        <begin position="116"/>
        <end position="309"/>
    </location>
</feature>
<dbReference type="EMBL" id="VFPA01000001">
    <property type="protein sequence ID" value="TQM15448.1"/>
    <property type="molecule type" value="Genomic_DNA"/>
</dbReference>
<keyword evidence="6" id="KW-1185">Reference proteome</keyword>
<evidence type="ECO:0000256" key="2">
    <source>
        <dbReference type="SAM" id="Phobius"/>
    </source>
</evidence>
<gene>
    <name evidence="5" type="ORF">FB558_2233</name>
</gene>
<protein>
    <submittedName>
        <fullName evidence="5">Virulence factor Mce-like protein</fullName>
    </submittedName>
</protein>
<organism evidence="5 6">
    <name type="scientific">Pseudonocardia kunmingensis</name>
    <dbReference type="NCBI Taxonomy" id="630975"/>
    <lineage>
        <taxon>Bacteria</taxon>
        <taxon>Bacillati</taxon>
        <taxon>Actinomycetota</taxon>
        <taxon>Actinomycetes</taxon>
        <taxon>Pseudonocardiales</taxon>
        <taxon>Pseudonocardiaceae</taxon>
        <taxon>Pseudonocardia</taxon>
    </lineage>
</organism>
<accession>A0A543E1I7</accession>
<dbReference type="Proteomes" id="UP000315677">
    <property type="component" value="Unassembled WGS sequence"/>
</dbReference>
<dbReference type="Pfam" id="PF02470">
    <property type="entry name" value="MlaD"/>
    <property type="match status" value="1"/>
</dbReference>
<dbReference type="PANTHER" id="PTHR33371:SF4">
    <property type="entry name" value="INTERMEMBRANE PHOSPHOLIPID TRANSPORT SYSTEM BINDING PROTEIN MLAD"/>
    <property type="match status" value="1"/>
</dbReference>
<keyword evidence="2" id="KW-0812">Transmembrane</keyword>
<evidence type="ECO:0000256" key="1">
    <source>
        <dbReference type="SAM" id="MobiDB-lite"/>
    </source>
</evidence>
<dbReference type="RefSeq" id="WP_142051291.1">
    <property type="nucleotide sequence ID" value="NZ_VFPA01000001.1"/>
</dbReference>
<sequence>MPLTLTDRRQLQLTGLAAVIAVLVASGLYVVLQGPSKMVTAYFTSATGVFEDNSVRVLGVPVGDIVEIAPEGTRVRVEMRIDDPDLKLPADAQAVVISPSLVTGRYVQLTPTYSSGPELQDGAVIPLERTAVPLGVDDLARTADELADALGPSGLNADGTLSDALDVGAANLGGNGQALNDTIRNLGELSGTLADSREDLFGTVTELQSFVSTLAANDDEVREFNGRLEDVAGFLAAERGDLATAVRELSIALGEVAEFVRDNRELVGSNVDRLTDVTAVLVDQRNALAEILDVAPAALGNLALAYNGASGTLDTRANINELTLPVPVLVCELVRRGTPDGLPTGLASACGKLAPVLDGAVPLPSPAEVITALQSGKPPPVPGLALPTEPAAPGQAGLPGFPLGPGAQEEPSASAESAEPGETSRPAERSEPSGSAEPTESEDADERSRTSEDDEPERERGGLSGLFGGGS</sequence>
<dbReference type="Pfam" id="PF11887">
    <property type="entry name" value="Mce4_CUP1"/>
    <property type="match status" value="1"/>
</dbReference>
<feature type="transmembrane region" description="Helical" evidence="2">
    <location>
        <begin position="12"/>
        <end position="32"/>
    </location>
</feature>
<feature type="domain" description="Mce/MlaD" evidence="3">
    <location>
        <begin position="38"/>
        <end position="111"/>
    </location>
</feature>
<feature type="region of interest" description="Disordered" evidence="1">
    <location>
        <begin position="380"/>
        <end position="471"/>
    </location>
</feature>